<dbReference type="SUPFAM" id="SSF52540">
    <property type="entry name" value="P-loop containing nucleoside triphosphate hydrolases"/>
    <property type="match status" value="1"/>
</dbReference>
<gene>
    <name evidence="2" type="primary">irtA</name>
    <name evidence="3" type="synonym">irtA_1</name>
    <name evidence="2" type="ORF">CM83_3450</name>
    <name evidence="3" type="ORF">g.16567</name>
</gene>
<dbReference type="InterPro" id="IPR039421">
    <property type="entry name" value="Type_1_exporter"/>
</dbReference>
<feature type="compositionally biased region" description="Low complexity" evidence="1">
    <location>
        <begin position="77"/>
        <end position="89"/>
    </location>
</feature>
<dbReference type="PANTHER" id="PTHR24221:SF654">
    <property type="entry name" value="ATP-BINDING CASSETTE SUB-FAMILY B MEMBER 6"/>
    <property type="match status" value="1"/>
</dbReference>
<evidence type="ECO:0000313" key="2">
    <source>
        <dbReference type="EMBL" id="JAG12788.1"/>
    </source>
</evidence>
<reference evidence="3" key="3">
    <citation type="journal article" date="2016" name="Gigascience">
        <title>De novo construction of an expanded transcriptome assembly for the western tarnished plant bug, Lygus hesperus.</title>
        <authorList>
            <person name="Tassone E.E."/>
            <person name="Geib S.M."/>
            <person name="Hall B."/>
            <person name="Fabrick J.A."/>
            <person name="Brent C.S."/>
            <person name="Hull J.J."/>
        </authorList>
    </citation>
    <scope>NUCLEOTIDE SEQUENCE</scope>
</reference>
<dbReference type="EMBL" id="GBHO01030816">
    <property type="protein sequence ID" value="JAG12788.1"/>
    <property type="molecule type" value="Transcribed_RNA"/>
</dbReference>
<reference evidence="2" key="2">
    <citation type="submission" date="2014-07" db="EMBL/GenBank/DDBJ databases">
        <authorList>
            <person name="Hull J."/>
        </authorList>
    </citation>
    <scope>NUCLEOTIDE SEQUENCE</scope>
</reference>
<dbReference type="Gene3D" id="3.40.50.300">
    <property type="entry name" value="P-loop containing nucleotide triphosphate hydrolases"/>
    <property type="match status" value="1"/>
</dbReference>
<dbReference type="InterPro" id="IPR027417">
    <property type="entry name" value="P-loop_NTPase"/>
</dbReference>
<dbReference type="GO" id="GO:0034040">
    <property type="term" value="F:ATPase-coupled lipid transmembrane transporter activity"/>
    <property type="evidence" value="ECO:0007669"/>
    <property type="project" value="TreeGrafter"/>
</dbReference>
<feature type="region of interest" description="Disordered" evidence="1">
    <location>
        <begin position="57"/>
        <end position="89"/>
    </location>
</feature>
<organism evidence="2">
    <name type="scientific">Lygus hesperus</name>
    <name type="common">Western plant bug</name>
    <dbReference type="NCBI Taxonomy" id="30085"/>
    <lineage>
        <taxon>Eukaryota</taxon>
        <taxon>Metazoa</taxon>
        <taxon>Ecdysozoa</taxon>
        <taxon>Arthropoda</taxon>
        <taxon>Hexapoda</taxon>
        <taxon>Insecta</taxon>
        <taxon>Pterygota</taxon>
        <taxon>Neoptera</taxon>
        <taxon>Paraneoptera</taxon>
        <taxon>Hemiptera</taxon>
        <taxon>Heteroptera</taxon>
        <taxon>Panheteroptera</taxon>
        <taxon>Cimicomorpha</taxon>
        <taxon>Miridae</taxon>
        <taxon>Mirini</taxon>
        <taxon>Lygus</taxon>
    </lineage>
</organism>
<proteinExistence type="predicted"/>
<evidence type="ECO:0000313" key="3">
    <source>
        <dbReference type="EMBL" id="JAQ00479.1"/>
    </source>
</evidence>
<dbReference type="PANTHER" id="PTHR24221">
    <property type="entry name" value="ATP-BINDING CASSETTE SUB-FAMILY B"/>
    <property type="match status" value="1"/>
</dbReference>
<name>A0A0A9X1X3_LYGHE</name>
<dbReference type="AlphaFoldDB" id="A0A0A9X1X3"/>
<reference evidence="2" key="1">
    <citation type="journal article" date="2014" name="PLoS ONE">
        <title>Transcriptome-Based Identification of ABC Transporters in the Western Tarnished Plant Bug Lygus hesperus.</title>
        <authorList>
            <person name="Hull J.J."/>
            <person name="Chaney K."/>
            <person name="Geib S.M."/>
            <person name="Fabrick J.A."/>
            <person name="Brent C.S."/>
            <person name="Walsh D."/>
            <person name="Lavine L.C."/>
        </authorList>
    </citation>
    <scope>NUCLEOTIDE SEQUENCE</scope>
</reference>
<dbReference type="GO" id="GO:0005524">
    <property type="term" value="F:ATP binding"/>
    <property type="evidence" value="ECO:0007669"/>
    <property type="project" value="UniProtKB-KW"/>
</dbReference>
<sequence length="111" mass="12369">MVVVAHRLSTIRHADQILVLDHGRIVERGTHNELLASNGKYAELWRCQVEDVHRTVLHEGDMDDNNDTRAPVSDTDSPISLSLPLQPSHQSSIRLLDSLDLTPSNQSAKGR</sequence>
<keyword evidence="2" id="KW-0547">Nucleotide-binding</keyword>
<accession>A0A0A9X1X3</accession>
<protein>
    <submittedName>
        <fullName evidence="2">Iron import ATP-binding/permease protein IrtA</fullName>
    </submittedName>
</protein>
<keyword evidence="2" id="KW-0067">ATP-binding</keyword>
<dbReference type="EMBL" id="GDHC01018150">
    <property type="protein sequence ID" value="JAQ00479.1"/>
    <property type="molecule type" value="Transcribed_RNA"/>
</dbReference>
<evidence type="ECO:0000256" key="1">
    <source>
        <dbReference type="SAM" id="MobiDB-lite"/>
    </source>
</evidence>